<accession>A0A8J9T4M8</accession>
<organism evidence="1">
    <name type="scientific">Phaeodactylum tricornutum</name>
    <name type="common">Diatom</name>
    <dbReference type="NCBI Taxonomy" id="2850"/>
    <lineage>
        <taxon>Eukaryota</taxon>
        <taxon>Sar</taxon>
        <taxon>Stramenopiles</taxon>
        <taxon>Ochrophyta</taxon>
        <taxon>Bacillariophyta</taxon>
        <taxon>Bacillariophyceae</taxon>
        <taxon>Bacillariophycidae</taxon>
        <taxon>Naviculales</taxon>
        <taxon>Phaeodactylaceae</taxon>
        <taxon>Phaeodactylum</taxon>
    </lineage>
</organism>
<name>A0A8J9T4M8_PHATR</name>
<dbReference type="PANTHER" id="PTHR12475">
    <property type="match status" value="1"/>
</dbReference>
<dbReference type="SUPFAM" id="SSF54637">
    <property type="entry name" value="Thioesterase/thiol ester dehydrase-isomerase"/>
    <property type="match status" value="1"/>
</dbReference>
<dbReference type="PANTHER" id="PTHR12475:SF4">
    <property type="entry name" value="PROTEIN THEM6"/>
    <property type="match status" value="1"/>
</dbReference>
<dbReference type="InterPro" id="IPR051490">
    <property type="entry name" value="THEM6_lcsJ_thioesterase"/>
</dbReference>
<evidence type="ECO:0000313" key="1">
    <source>
        <dbReference type="EMBL" id="CAG9290605.1"/>
    </source>
</evidence>
<dbReference type="InterPro" id="IPR029069">
    <property type="entry name" value="HotDog_dom_sf"/>
</dbReference>
<dbReference type="OMA" id="ARWEWSA"/>
<dbReference type="Gene3D" id="3.10.129.10">
    <property type="entry name" value="Hotdog Thioesterase"/>
    <property type="match status" value="1"/>
</dbReference>
<dbReference type="AlphaFoldDB" id="A0A8J9T4M8"/>
<dbReference type="CDD" id="cd00586">
    <property type="entry name" value="4HBT"/>
    <property type="match status" value="1"/>
</dbReference>
<protein>
    <recommendedName>
        <fullName evidence="2">Thioesterase</fullName>
    </recommendedName>
</protein>
<evidence type="ECO:0008006" key="2">
    <source>
        <dbReference type="Google" id="ProtNLM"/>
    </source>
</evidence>
<proteinExistence type="predicted"/>
<dbReference type="Proteomes" id="UP000836788">
    <property type="component" value="Chromosome 5"/>
</dbReference>
<dbReference type="EMBL" id="OU594946">
    <property type="protein sequence ID" value="CAG9290605.1"/>
    <property type="molecule type" value="Genomic_DNA"/>
</dbReference>
<gene>
    <name evidence="1" type="ORF">PTTT1_LOCUS45329</name>
</gene>
<sequence>MGLIHTPRTIVSIAKGLWKRRQGTVDWPGLGPDKPYVYNARLGLFDVDYLGHLNNAAYLSHAELARWELTAANGMLTSMLQSGTNFIVSGSCIRYRQEIRPVFRKFQVDTYVAGLDQRTIWMVQNFRYPGQNERIRAQMIVQGVAVQKTKGIIDPRSFFVDTVGMPSDLIESVNLPITSDDTVEDVLERYSFLEKALRRAATVDDELQKKEANKE</sequence>
<dbReference type="SMR" id="A0A8J9T4M8"/>
<reference evidence="1" key="1">
    <citation type="submission" date="2022-02" db="EMBL/GenBank/DDBJ databases">
        <authorList>
            <person name="Giguere J D."/>
        </authorList>
    </citation>
    <scope>NUCLEOTIDE SEQUENCE</scope>
    <source>
        <strain evidence="1">CCAP 1055/1</strain>
    </source>
</reference>
<dbReference type="Pfam" id="PF13279">
    <property type="entry name" value="4HBT_2"/>
    <property type="match status" value="1"/>
</dbReference>